<organism evidence="1 2">
    <name type="scientific">Micromonospora terminaliae</name>
    <dbReference type="NCBI Taxonomy" id="1914461"/>
    <lineage>
        <taxon>Bacteria</taxon>
        <taxon>Bacillati</taxon>
        <taxon>Actinomycetota</taxon>
        <taxon>Actinomycetes</taxon>
        <taxon>Micromonosporales</taxon>
        <taxon>Micromonosporaceae</taxon>
        <taxon>Micromonospora</taxon>
    </lineage>
</organism>
<dbReference type="EMBL" id="JAAHBZ010000003">
    <property type="protein sequence ID" value="NES27970.1"/>
    <property type="molecule type" value="Genomic_DNA"/>
</dbReference>
<sequence>MLSDRKAEAMAAFGGELIFDDLPNNKACRIEARLIGPKITDQQH</sequence>
<protein>
    <submittedName>
        <fullName evidence="1">DUF4268 domain-containing protein</fullName>
    </submittedName>
</protein>
<evidence type="ECO:0000313" key="1">
    <source>
        <dbReference type="EMBL" id="NES27970.1"/>
    </source>
</evidence>
<proteinExistence type="predicted"/>
<name>A0AAJ2ZD25_9ACTN</name>
<dbReference type="RefSeq" id="WP_163636760.1">
    <property type="nucleotide sequence ID" value="NZ_CP045309.1"/>
</dbReference>
<accession>A0AAJ2ZD25</accession>
<dbReference type="Proteomes" id="UP000477779">
    <property type="component" value="Unassembled WGS sequence"/>
</dbReference>
<reference evidence="1 2" key="1">
    <citation type="submission" date="2020-02" db="EMBL/GenBank/DDBJ databases">
        <title>WGS of Micromonospora spp. isolated from hot spring.</title>
        <authorList>
            <person name="Thawai C."/>
        </authorList>
    </citation>
    <scope>NUCLEOTIDE SEQUENCE [LARGE SCALE GENOMIC DNA]</scope>
    <source>
        <strain evidence="1 2">TMS7</strain>
    </source>
</reference>
<gene>
    <name evidence="1" type="ORF">G3561_10430</name>
</gene>
<comment type="caution">
    <text evidence="1">The sequence shown here is derived from an EMBL/GenBank/DDBJ whole genome shotgun (WGS) entry which is preliminary data.</text>
</comment>
<dbReference type="AlphaFoldDB" id="A0AAJ2ZD25"/>
<evidence type="ECO:0000313" key="2">
    <source>
        <dbReference type="Proteomes" id="UP000477779"/>
    </source>
</evidence>